<evidence type="ECO:0000313" key="1">
    <source>
        <dbReference type="EMBL" id="PKK63085.1"/>
    </source>
</evidence>
<sequence>MSIYLIIDFDCVDSITHHKALLENLKCEKPENLSTAVLSVLRSRAFFDDVYALAFTLRPIKQSISVLESQSCTLADFSWTYKTWSCN</sequence>
<evidence type="ECO:0000313" key="2">
    <source>
        <dbReference type="Proteomes" id="UP000233469"/>
    </source>
</evidence>
<reference evidence="1 2" key="2">
    <citation type="submission" date="2017-10" db="EMBL/GenBank/DDBJ databases">
        <title>Extensive intraspecific genome diversity in a model arbuscular mycorrhizal fungus.</title>
        <authorList>
            <person name="Chen E.C.H."/>
            <person name="Morin E."/>
            <person name="Baudet D."/>
            <person name="Noel J."/>
            <person name="Ndikumana S."/>
            <person name="Charron P."/>
            <person name="St-Onge C."/>
            <person name="Giorgi J."/>
            <person name="Grigoriev I.V."/>
            <person name="Roux C."/>
            <person name="Martin F.M."/>
            <person name="Corradi N."/>
        </authorList>
    </citation>
    <scope>NUCLEOTIDE SEQUENCE [LARGE SCALE GENOMIC DNA]</scope>
    <source>
        <strain evidence="1 2">C2</strain>
    </source>
</reference>
<protein>
    <submittedName>
        <fullName evidence="1">Uncharacterized protein</fullName>
    </submittedName>
</protein>
<name>A0A2N1MN74_9GLOM</name>
<reference evidence="1 2" key="1">
    <citation type="submission" date="2016-04" db="EMBL/GenBank/DDBJ databases">
        <title>Genome analyses suggest a sexual origin of heterokaryosis in a supposedly ancient asexual fungus.</title>
        <authorList>
            <person name="Ropars J."/>
            <person name="Sedzielewska K."/>
            <person name="Noel J."/>
            <person name="Charron P."/>
            <person name="Farinelli L."/>
            <person name="Marton T."/>
            <person name="Kruger M."/>
            <person name="Pelin A."/>
            <person name="Brachmann A."/>
            <person name="Corradi N."/>
        </authorList>
    </citation>
    <scope>NUCLEOTIDE SEQUENCE [LARGE SCALE GENOMIC DNA]</scope>
    <source>
        <strain evidence="1 2">C2</strain>
    </source>
</reference>
<organism evidence="1 2">
    <name type="scientific">Rhizophagus irregularis</name>
    <dbReference type="NCBI Taxonomy" id="588596"/>
    <lineage>
        <taxon>Eukaryota</taxon>
        <taxon>Fungi</taxon>
        <taxon>Fungi incertae sedis</taxon>
        <taxon>Mucoromycota</taxon>
        <taxon>Glomeromycotina</taxon>
        <taxon>Glomeromycetes</taxon>
        <taxon>Glomerales</taxon>
        <taxon>Glomeraceae</taxon>
        <taxon>Rhizophagus</taxon>
    </lineage>
</organism>
<dbReference type="VEuPathDB" id="FungiDB:RhiirA1_462290"/>
<proteinExistence type="predicted"/>
<dbReference type="AlphaFoldDB" id="A0A2N1MN74"/>
<dbReference type="VEuPathDB" id="FungiDB:FUN_006688"/>
<comment type="caution">
    <text evidence="1">The sequence shown here is derived from an EMBL/GenBank/DDBJ whole genome shotgun (WGS) entry which is preliminary data.</text>
</comment>
<gene>
    <name evidence="1" type="ORF">RhiirC2_789410</name>
</gene>
<accession>A0A2N1MN74</accession>
<dbReference type="EMBL" id="LLXL01001733">
    <property type="protein sequence ID" value="PKK63085.1"/>
    <property type="molecule type" value="Genomic_DNA"/>
</dbReference>
<dbReference type="Proteomes" id="UP000233469">
    <property type="component" value="Unassembled WGS sequence"/>
</dbReference>